<protein>
    <submittedName>
        <fullName evidence="3">Sensor histidine kinase/response regulator</fullName>
    </submittedName>
</protein>
<keyword evidence="1" id="KW-0812">Transmembrane</keyword>
<evidence type="ECO:0000259" key="2">
    <source>
        <dbReference type="SMART" id="SM00065"/>
    </source>
</evidence>
<dbReference type="InterPro" id="IPR003018">
    <property type="entry name" value="GAF"/>
</dbReference>
<evidence type="ECO:0000313" key="4">
    <source>
        <dbReference type="Proteomes" id="UP000008871"/>
    </source>
</evidence>
<feature type="transmembrane region" description="Helical" evidence="1">
    <location>
        <begin position="189"/>
        <end position="208"/>
    </location>
</feature>
<proteinExistence type="predicted"/>
<feature type="transmembrane region" description="Helical" evidence="1">
    <location>
        <begin position="56"/>
        <end position="74"/>
    </location>
</feature>
<accession>Q0VQI7</accession>
<feature type="transmembrane region" description="Helical" evidence="1">
    <location>
        <begin position="110"/>
        <end position="130"/>
    </location>
</feature>
<keyword evidence="1" id="KW-0472">Membrane</keyword>
<dbReference type="HOGENOM" id="CLU_668410_0_0_6"/>
<name>Q0VQI7_ALCBS</name>
<dbReference type="Pfam" id="PF13185">
    <property type="entry name" value="GAF_2"/>
    <property type="match status" value="1"/>
</dbReference>
<gene>
    <name evidence="3" type="ordered locus">ABO_1113</name>
</gene>
<dbReference type="Proteomes" id="UP000008871">
    <property type="component" value="Chromosome"/>
</dbReference>
<sequence>MNDAEQFQTDQTIDPQQESILRDALNTFMVQFDRDLEQRYKQHSHDRTLDLINRSIYLMLGLYLLVVVPVTLIVKTPEMAAWRNYGVYPIAVALVGLWSCTRLDWLRPYAIIVMYLALWLSLSGTILGGIRFNSSFPGQVSSFESIYLLIIAFSILRLPPRQTLITAIIAAVFALAISVITALNIHLLLIMLSFSIPLMICTVNGYILDISARRNFANNLLLAHESAQLNRWRAQAEKDANRQQQLNLFMGQIAGNLTPSQLLERVLGYLVQHVGAKIGAAYMLEGNQLIRKASWALSGEAQAREVVPSDEGLLGAALNQRLLIQQHQVPKHYLDLETGQGKSPPGAVLLWPLIQGDHPLGIIEIANFEGFDQEQQTLISELHHPLSFSLQSAQHRQHLLDQSGKTANV</sequence>
<dbReference type="EMBL" id="AM286690">
    <property type="protein sequence ID" value="CAL16561.1"/>
    <property type="molecule type" value="Genomic_DNA"/>
</dbReference>
<evidence type="ECO:0000256" key="1">
    <source>
        <dbReference type="SAM" id="Phobius"/>
    </source>
</evidence>
<dbReference type="RefSeq" id="WP_011588396.1">
    <property type="nucleotide sequence ID" value="NC_008260.1"/>
</dbReference>
<feature type="transmembrane region" description="Helical" evidence="1">
    <location>
        <begin position="136"/>
        <end position="156"/>
    </location>
</feature>
<evidence type="ECO:0000313" key="3">
    <source>
        <dbReference type="EMBL" id="CAL16561.1"/>
    </source>
</evidence>
<organism evidence="3 4">
    <name type="scientific">Alcanivorax borkumensis (strain ATCC 700651 / DSM 11573 / NCIMB 13689 / SK2)</name>
    <dbReference type="NCBI Taxonomy" id="393595"/>
    <lineage>
        <taxon>Bacteria</taxon>
        <taxon>Pseudomonadati</taxon>
        <taxon>Pseudomonadota</taxon>
        <taxon>Gammaproteobacteria</taxon>
        <taxon>Oceanospirillales</taxon>
        <taxon>Alcanivoracaceae</taxon>
        <taxon>Alcanivorax</taxon>
    </lineage>
</organism>
<dbReference type="SMART" id="SM00065">
    <property type="entry name" value="GAF"/>
    <property type="match status" value="1"/>
</dbReference>
<dbReference type="STRING" id="393595.ABO_1113"/>
<dbReference type="eggNOG" id="COG2203">
    <property type="taxonomic scope" value="Bacteria"/>
</dbReference>
<dbReference type="KEGG" id="abo:ABO_1113"/>
<keyword evidence="3" id="KW-0418">Kinase</keyword>
<dbReference type="AlphaFoldDB" id="Q0VQI7"/>
<dbReference type="InterPro" id="IPR029016">
    <property type="entry name" value="GAF-like_dom_sf"/>
</dbReference>
<keyword evidence="1" id="KW-1133">Transmembrane helix</keyword>
<dbReference type="Gene3D" id="3.30.450.40">
    <property type="match status" value="1"/>
</dbReference>
<feature type="transmembrane region" description="Helical" evidence="1">
    <location>
        <begin position="163"/>
        <end position="183"/>
    </location>
</feature>
<dbReference type="OrthoDB" id="6080595at2"/>
<reference evidence="3 4" key="1">
    <citation type="journal article" date="2006" name="Nat. Biotechnol.">
        <title>Genome sequence of the ubiquitous hydrocarbon-degrading marine bacterium Alcanivorax borkumensis.</title>
        <authorList>
            <person name="Schneiker S."/>
            <person name="Martins dos Santos V.A.P."/>
            <person name="Bartels D."/>
            <person name="Bekel T."/>
            <person name="Brecht M."/>
            <person name="Buhrmester J."/>
            <person name="Chernikova T.N."/>
            <person name="Denaro R."/>
            <person name="Ferrer M."/>
            <person name="Gertler C."/>
            <person name="Goesmann A."/>
            <person name="Golyshina O.V."/>
            <person name="Kaminski F."/>
            <person name="Khachane A.N."/>
            <person name="Lang S."/>
            <person name="Linke B."/>
            <person name="McHardy A.C."/>
            <person name="Meyer F."/>
            <person name="Nechitaylo T."/>
            <person name="Puehler A."/>
            <person name="Regenhardt D."/>
            <person name="Rupp O."/>
            <person name="Sabirova J.S."/>
            <person name="Selbitschka W."/>
            <person name="Yakimov M.M."/>
            <person name="Timmis K.N."/>
            <person name="Vorhoelter F.-J."/>
            <person name="Weidner S."/>
            <person name="Kaiser O."/>
            <person name="Golyshin P.N."/>
        </authorList>
    </citation>
    <scope>NUCLEOTIDE SEQUENCE [LARGE SCALE GENOMIC DNA]</scope>
    <source>
        <strain evidence="4">ATCC 700651 / DSM 11573 / NCIMB 13689 / SK2</strain>
    </source>
</reference>
<dbReference type="GO" id="GO:0016301">
    <property type="term" value="F:kinase activity"/>
    <property type="evidence" value="ECO:0007669"/>
    <property type="project" value="UniProtKB-KW"/>
</dbReference>
<feature type="domain" description="GAF" evidence="2">
    <location>
        <begin position="258"/>
        <end position="400"/>
    </location>
</feature>
<keyword evidence="3" id="KW-0808">Transferase</keyword>
<keyword evidence="4" id="KW-1185">Reference proteome</keyword>
<dbReference type="SUPFAM" id="SSF55781">
    <property type="entry name" value="GAF domain-like"/>
    <property type="match status" value="1"/>
</dbReference>
<feature type="transmembrane region" description="Helical" evidence="1">
    <location>
        <begin position="80"/>
        <end position="98"/>
    </location>
</feature>